<organism evidence="5 6">
    <name type="scientific">Niabella digestorum</name>
    <dbReference type="NCBI Taxonomy" id="3117701"/>
    <lineage>
        <taxon>Bacteria</taxon>
        <taxon>Pseudomonadati</taxon>
        <taxon>Bacteroidota</taxon>
        <taxon>Chitinophagia</taxon>
        <taxon>Chitinophagales</taxon>
        <taxon>Chitinophagaceae</taxon>
        <taxon>Niabella</taxon>
    </lineage>
</organism>
<dbReference type="Proteomes" id="UP001357452">
    <property type="component" value="Unassembled WGS sequence"/>
</dbReference>
<dbReference type="Gene3D" id="3.40.47.10">
    <property type="match status" value="1"/>
</dbReference>
<dbReference type="EMBL" id="JAZGLY010000004">
    <property type="protein sequence ID" value="MEE6187320.1"/>
    <property type="molecule type" value="Genomic_DNA"/>
</dbReference>
<evidence type="ECO:0000256" key="1">
    <source>
        <dbReference type="ARBA" id="ARBA00008467"/>
    </source>
</evidence>
<dbReference type="PANTHER" id="PTHR11712:SF320">
    <property type="entry name" value="BETA-KETOACYL SYNTHASE"/>
    <property type="match status" value="1"/>
</dbReference>
<dbReference type="PANTHER" id="PTHR11712">
    <property type="entry name" value="POLYKETIDE SYNTHASE-RELATED"/>
    <property type="match status" value="1"/>
</dbReference>
<name>A0ABU7RH43_9BACT</name>
<dbReference type="InterPro" id="IPR014031">
    <property type="entry name" value="Ketoacyl_synth_C"/>
</dbReference>
<reference evidence="5 6" key="1">
    <citation type="submission" date="2024-01" db="EMBL/GenBank/DDBJ databases">
        <title>Niabella digestum sp. nov., isolated from waste digestion system.</title>
        <authorList>
            <person name="Zhang L."/>
        </authorList>
    </citation>
    <scope>NUCLEOTIDE SEQUENCE [LARGE SCALE GENOMIC DNA]</scope>
    <source>
        <strain evidence="5 6">A18</strain>
    </source>
</reference>
<accession>A0ABU7RH43</accession>
<evidence type="ECO:0000313" key="5">
    <source>
        <dbReference type="EMBL" id="MEE6187320.1"/>
    </source>
</evidence>
<comment type="caution">
    <text evidence="5">The sequence shown here is derived from an EMBL/GenBank/DDBJ whole genome shotgun (WGS) entry which is preliminary data.</text>
</comment>
<dbReference type="GO" id="GO:0016746">
    <property type="term" value="F:acyltransferase activity"/>
    <property type="evidence" value="ECO:0007669"/>
    <property type="project" value="UniProtKB-KW"/>
</dbReference>
<dbReference type="SUPFAM" id="SSF53901">
    <property type="entry name" value="Thiolase-like"/>
    <property type="match status" value="1"/>
</dbReference>
<feature type="domain" description="Ketosynthase family 3 (KS3)" evidence="4">
    <location>
        <begin position="9"/>
        <end position="403"/>
    </location>
</feature>
<dbReference type="CDD" id="cd00834">
    <property type="entry name" value="KAS_I_II"/>
    <property type="match status" value="1"/>
</dbReference>
<proteinExistence type="inferred from homology"/>
<dbReference type="InterPro" id="IPR020841">
    <property type="entry name" value="PKS_Beta-ketoAc_synthase_dom"/>
</dbReference>
<keyword evidence="5" id="KW-0012">Acyltransferase</keyword>
<evidence type="ECO:0000256" key="3">
    <source>
        <dbReference type="RuleBase" id="RU003694"/>
    </source>
</evidence>
<evidence type="ECO:0000256" key="2">
    <source>
        <dbReference type="ARBA" id="ARBA00022679"/>
    </source>
</evidence>
<dbReference type="InterPro" id="IPR000794">
    <property type="entry name" value="Beta-ketoacyl_synthase"/>
</dbReference>
<sequence>MESQPKSVGNAVYVAGTGVVSAIGNNVQENLSSLISGKAGIDAMQRLHSVHKGALPVAEVKLSNAELAERTGLSERISRTALLSTLAAMEAVENAGIDIKKWRTGFISANSVGGMDKTEDFFEGFLTNSHAGRLHQVVNHECGAITEITADVLGIKDFVTTISTACSSSANSIFLAARLIKQDKLDVVIAGGVDSLTRFTLNGFNTLMILDNQPCQPFDENRRGLNLGEGAGYVVLISETVAATLAKKPSVVLSGWANANDAHHQTASSPEGKGNLLAMKKALEKAGLQPSQIDYINLHGTGTNNNDIAEGTAIKTLFQEPYPSMSSTKSFTGHTLGASGGIEAVFSTLAIEQGLVFPNLRFETQMKELPFTPVVELQHRPLQHVLSNSFGFGGNCSSLVFSKIV</sequence>
<gene>
    <name evidence="5" type="ORF">V2H41_08550</name>
</gene>
<dbReference type="SMART" id="SM00825">
    <property type="entry name" value="PKS_KS"/>
    <property type="match status" value="1"/>
</dbReference>
<dbReference type="Pfam" id="PF00109">
    <property type="entry name" value="ketoacyl-synt"/>
    <property type="match status" value="1"/>
</dbReference>
<evidence type="ECO:0000313" key="6">
    <source>
        <dbReference type="Proteomes" id="UP001357452"/>
    </source>
</evidence>
<protein>
    <submittedName>
        <fullName evidence="5">Beta-ketoacyl-[acyl-carrier-protein] synthase family protein</fullName>
        <ecNumber evidence="5">2.3.1.-</ecNumber>
    </submittedName>
</protein>
<comment type="similarity">
    <text evidence="1 3">Belongs to the thiolase-like superfamily. Beta-ketoacyl-ACP synthases family.</text>
</comment>
<dbReference type="Pfam" id="PF02801">
    <property type="entry name" value="Ketoacyl-synt_C"/>
    <property type="match status" value="1"/>
</dbReference>
<keyword evidence="2 3" id="KW-0808">Transferase</keyword>
<dbReference type="RefSeq" id="WP_330974729.1">
    <property type="nucleotide sequence ID" value="NZ_JAZGLY010000004.1"/>
</dbReference>
<dbReference type="EC" id="2.3.1.-" evidence="5"/>
<dbReference type="InterPro" id="IPR014030">
    <property type="entry name" value="Ketoacyl_synth_N"/>
</dbReference>
<dbReference type="PROSITE" id="PS52004">
    <property type="entry name" value="KS3_2"/>
    <property type="match status" value="1"/>
</dbReference>
<evidence type="ECO:0000259" key="4">
    <source>
        <dbReference type="PROSITE" id="PS52004"/>
    </source>
</evidence>
<keyword evidence="6" id="KW-1185">Reference proteome</keyword>
<dbReference type="InterPro" id="IPR016039">
    <property type="entry name" value="Thiolase-like"/>
</dbReference>